<dbReference type="GO" id="GO:0005384">
    <property type="term" value="F:manganese ion transmembrane transporter activity"/>
    <property type="evidence" value="ECO:0007669"/>
    <property type="project" value="TreeGrafter"/>
</dbReference>
<reference evidence="8" key="1">
    <citation type="submission" date="2014-09" db="EMBL/GenBank/DDBJ databases">
        <authorList>
            <person name="Magalhaes I.L.F."/>
            <person name="Oliveira U."/>
            <person name="Santos F.R."/>
            <person name="Vidigal T.H.D.A."/>
            <person name="Brescovit A.D."/>
            <person name="Santos A.J."/>
        </authorList>
    </citation>
    <scope>NUCLEOTIDE SEQUENCE</scope>
    <source>
        <tissue evidence="8">Shoot tissue taken approximately 20 cm above the soil surface</tissue>
    </source>
</reference>
<keyword evidence="5 6" id="KW-0472">Membrane</keyword>
<evidence type="ECO:0000256" key="7">
    <source>
        <dbReference type="SAM" id="MobiDB-lite"/>
    </source>
</evidence>
<feature type="region of interest" description="Disordered" evidence="7">
    <location>
        <begin position="62"/>
        <end position="83"/>
    </location>
</feature>
<feature type="transmembrane region" description="Helical" evidence="6">
    <location>
        <begin position="170"/>
        <end position="194"/>
    </location>
</feature>
<keyword evidence="3 6" id="KW-0812">Transmembrane</keyword>
<evidence type="ECO:0000256" key="3">
    <source>
        <dbReference type="ARBA" id="ARBA00022692"/>
    </source>
</evidence>
<feature type="transmembrane region" description="Helical" evidence="6">
    <location>
        <begin position="253"/>
        <end position="277"/>
    </location>
</feature>
<sequence>MASVAAASSSCSCSTVFAASSSTPFRTWASLPSLRPLPRRARLSLPGHSVVRCLPKCELGKKPPPVGGGTGLSGRKEAEPAGRGGFRAAPLDASCGLAFATVAGMLVLQGSQQALAATQFAGLQQADVLGDPGDISTGFASAFLLIFFSELGDRTFFIAALLAARSSGAVIFLGTFGALAVMTVISVVLGRAFHYVDGIIPFSFGGTDFPVDDIAAACLLVYYGVTTLLDAASGDDEKINVEQEEAELAVSKFSGNGAGVMSAASTVASTFVLVFVAEWGDKSFFSTIALAAASSPLGVIAGSLAGHALATLIAVLGGSLLGTFLSEKIIAYIGGSLFLAFAAITIVEIVT</sequence>
<evidence type="ECO:0000256" key="6">
    <source>
        <dbReference type="RuleBase" id="RU365102"/>
    </source>
</evidence>
<feature type="transmembrane region" description="Helical" evidence="6">
    <location>
        <begin position="329"/>
        <end position="350"/>
    </location>
</feature>
<evidence type="ECO:0000256" key="4">
    <source>
        <dbReference type="ARBA" id="ARBA00022989"/>
    </source>
</evidence>
<dbReference type="PANTHER" id="PTHR12608">
    <property type="entry name" value="TRANSMEMBRANE PROTEIN HTP-1 RELATED"/>
    <property type="match status" value="1"/>
</dbReference>
<dbReference type="GO" id="GO:0032472">
    <property type="term" value="P:Golgi calcium ion transport"/>
    <property type="evidence" value="ECO:0007669"/>
    <property type="project" value="TreeGrafter"/>
</dbReference>
<comment type="similarity">
    <text evidence="2 6">Belongs to the GDT1 family.</text>
</comment>
<dbReference type="AlphaFoldDB" id="A0A0A9CTB3"/>
<dbReference type="GO" id="GO:0015085">
    <property type="term" value="F:calcium ion transmembrane transporter activity"/>
    <property type="evidence" value="ECO:0007669"/>
    <property type="project" value="TreeGrafter"/>
</dbReference>
<reference evidence="8" key="2">
    <citation type="journal article" date="2015" name="Data Brief">
        <title>Shoot transcriptome of the giant reed, Arundo donax.</title>
        <authorList>
            <person name="Barrero R.A."/>
            <person name="Guerrero F.D."/>
            <person name="Moolhuijzen P."/>
            <person name="Goolsby J.A."/>
            <person name="Tidwell J."/>
            <person name="Bellgard S.E."/>
            <person name="Bellgard M.I."/>
        </authorList>
    </citation>
    <scope>NUCLEOTIDE SEQUENCE</scope>
    <source>
        <tissue evidence="8">Shoot tissue taken approximately 20 cm above the soil surface</tissue>
    </source>
</reference>
<dbReference type="GO" id="GO:0009535">
    <property type="term" value="C:chloroplast thylakoid membrane"/>
    <property type="evidence" value="ECO:0007669"/>
    <property type="project" value="TreeGrafter"/>
</dbReference>
<dbReference type="EMBL" id="GBRH01218326">
    <property type="protein sequence ID" value="JAD79569.1"/>
    <property type="molecule type" value="Transcribed_RNA"/>
</dbReference>
<dbReference type="Pfam" id="PF01169">
    <property type="entry name" value="GDT1"/>
    <property type="match status" value="2"/>
</dbReference>
<evidence type="ECO:0000256" key="2">
    <source>
        <dbReference type="ARBA" id="ARBA00009190"/>
    </source>
</evidence>
<comment type="subcellular location">
    <subcellularLocation>
        <location evidence="1 6">Membrane</location>
        <topology evidence="1 6">Multi-pass membrane protein</topology>
    </subcellularLocation>
</comment>
<protein>
    <recommendedName>
        <fullName evidence="6">GDT1 family protein</fullName>
    </recommendedName>
</protein>
<keyword evidence="4 6" id="KW-1133">Transmembrane helix</keyword>
<evidence type="ECO:0000256" key="1">
    <source>
        <dbReference type="ARBA" id="ARBA00004141"/>
    </source>
</evidence>
<dbReference type="InterPro" id="IPR001727">
    <property type="entry name" value="GDT1-like"/>
</dbReference>
<organism evidence="8">
    <name type="scientific">Arundo donax</name>
    <name type="common">Giant reed</name>
    <name type="synonym">Donax arundinaceus</name>
    <dbReference type="NCBI Taxonomy" id="35708"/>
    <lineage>
        <taxon>Eukaryota</taxon>
        <taxon>Viridiplantae</taxon>
        <taxon>Streptophyta</taxon>
        <taxon>Embryophyta</taxon>
        <taxon>Tracheophyta</taxon>
        <taxon>Spermatophyta</taxon>
        <taxon>Magnoliopsida</taxon>
        <taxon>Liliopsida</taxon>
        <taxon>Poales</taxon>
        <taxon>Poaceae</taxon>
        <taxon>PACMAD clade</taxon>
        <taxon>Arundinoideae</taxon>
        <taxon>Arundineae</taxon>
        <taxon>Arundo</taxon>
    </lineage>
</organism>
<evidence type="ECO:0000313" key="8">
    <source>
        <dbReference type="EMBL" id="JAD79569.1"/>
    </source>
</evidence>
<comment type="caution">
    <text evidence="6">Lacks conserved residue(s) required for the propagation of feature annotation.</text>
</comment>
<feature type="transmembrane region" description="Helical" evidence="6">
    <location>
        <begin position="297"/>
        <end position="317"/>
    </location>
</feature>
<proteinExistence type="inferred from homology"/>
<accession>A0A0A9CTB3</accession>
<dbReference type="PANTHER" id="PTHR12608:SF6">
    <property type="entry name" value="PROTEIN PAM71, CHLOROPLASTIC"/>
    <property type="match status" value="1"/>
</dbReference>
<dbReference type="GO" id="GO:0005794">
    <property type="term" value="C:Golgi apparatus"/>
    <property type="evidence" value="ECO:0007669"/>
    <property type="project" value="TreeGrafter"/>
</dbReference>
<name>A0A0A9CTB3_ARUDO</name>
<dbReference type="GO" id="GO:0032468">
    <property type="term" value="P:Golgi calcium ion homeostasis"/>
    <property type="evidence" value="ECO:0007669"/>
    <property type="project" value="TreeGrafter"/>
</dbReference>
<evidence type="ECO:0000256" key="5">
    <source>
        <dbReference type="ARBA" id="ARBA00023136"/>
    </source>
</evidence>